<name>A0ACB9GFQ2_CICIN</name>
<organism evidence="1 2">
    <name type="scientific">Cichorium intybus</name>
    <name type="common">Chicory</name>
    <dbReference type="NCBI Taxonomy" id="13427"/>
    <lineage>
        <taxon>Eukaryota</taxon>
        <taxon>Viridiplantae</taxon>
        <taxon>Streptophyta</taxon>
        <taxon>Embryophyta</taxon>
        <taxon>Tracheophyta</taxon>
        <taxon>Spermatophyta</taxon>
        <taxon>Magnoliopsida</taxon>
        <taxon>eudicotyledons</taxon>
        <taxon>Gunneridae</taxon>
        <taxon>Pentapetalae</taxon>
        <taxon>asterids</taxon>
        <taxon>campanulids</taxon>
        <taxon>Asterales</taxon>
        <taxon>Asteraceae</taxon>
        <taxon>Cichorioideae</taxon>
        <taxon>Cichorieae</taxon>
        <taxon>Cichoriinae</taxon>
        <taxon>Cichorium</taxon>
    </lineage>
</organism>
<evidence type="ECO:0000313" key="1">
    <source>
        <dbReference type="EMBL" id="KAI3782265.1"/>
    </source>
</evidence>
<sequence length="154" mass="17308">MVKKVSITDLEGKTVGLYFVLLSFKKSTDFTPTLIDIYNELKSKQENLEIVMSSLDDDGVSAYPFTPDKLAELEKIKKSKQETQTLDGACSRKGDQLRSKRKKGNMQFGRTPNASETALEENSSIELGERREPLWITSILIEIVVVPHGQPVFI</sequence>
<dbReference type="EMBL" id="CM042010">
    <property type="protein sequence ID" value="KAI3782265.1"/>
    <property type="molecule type" value="Genomic_DNA"/>
</dbReference>
<comment type="caution">
    <text evidence="1">The sequence shown here is derived from an EMBL/GenBank/DDBJ whole genome shotgun (WGS) entry which is preliminary data.</text>
</comment>
<proteinExistence type="predicted"/>
<dbReference type="Proteomes" id="UP001055811">
    <property type="component" value="Linkage Group LG02"/>
</dbReference>
<gene>
    <name evidence="1" type="ORF">L2E82_12305</name>
</gene>
<reference evidence="1 2" key="2">
    <citation type="journal article" date="2022" name="Mol. Ecol. Resour.">
        <title>The genomes of chicory, endive, great burdock and yacon provide insights into Asteraceae paleo-polyploidization history and plant inulin production.</title>
        <authorList>
            <person name="Fan W."/>
            <person name="Wang S."/>
            <person name="Wang H."/>
            <person name="Wang A."/>
            <person name="Jiang F."/>
            <person name="Liu H."/>
            <person name="Zhao H."/>
            <person name="Xu D."/>
            <person name="Zhang Y."/>
        </authorList>
    </citation>
    <scope>NUCLEOTIDE SEQUENCE [LARGE SCALE GENOMIC DNA]</scope>
    <source>
        <strain evidence="2">cv. Punajuju</strain>
        <tissue evidence="1">Leaves</tissue>
    </source>
</reference>
<keyword evidence="2" id="KW-1185">Reference proteome</keyword>
<protein>
    <submittedName>
        <fullName evidence="1">Uncharacterized protein</fullName>
    </submittedName>
</protein>
<reference evidence="2" key="1">
    <citation type="journal article" date="2022" name="Mol. Ecol. Resour.">
        <title>The genomes of chicory, endive, great burdock and yacon provide insights into Asteraceae palaeo-polyploidization history and plant inulin production.</title>
        <authorList>
            <person name="Fan W."/>
            <person name="Wang S."/>
            <person name="Wang H."/>
            <person name="Wang A."/>
            <person name="Jiang F."/>
            <person name="Liu H."/>
            <person name="Zhao H."/>
            <person name="Xu D."/>
            <person name="Zhang Y."/>
        </authorList>
    </citation>
    <scope>NUCLEOTIDE SEQUENCE [LARGE SCALE GENOMIC DNA]</scope>
    <source>
        <strain evidence="2">cv. Punajuju</strain>
    </source>
</reference>
<accession>A0ACB9GFQ2</accession>
<evidence type="ECO:0000313" key="2">
    <source>
        <dbReference type="Proteomes" id="UP001055811"/>
    </source>
</evidence>